<dbReference type="RefSeq" id="WP_040752057.1">
    <property type="nucleotide sequence ID" value="NZ_JACHIT010000002.1"/>
</dbReference>
<name>A0A7W9PKG0_9NOCA</name>
<proteinExistence type="predicted"/>
<reference evidence="1 2" key="1">
    <citation type="submission" date="2020-08" db="EMBL/GenBank/DDBJ databases">
        <title>Sequencing the genomes of 1000 actinobacteria strains.</title>
        <authorList>
            <person name="Klenk H.-P."/>
        </authorList>
    </citation>
    <scope>NUCLEOTIDE SEQUENCE [LARGE SCALE GENOMIC DNA]</scope>
    <source>
        <strain evidence="1 2">DSM 43582</strain>
    </source>
</reference>
<dbReference type="Proteomes" id="UP000540412">
    <property type="component" value="Unassembled WGS sequence"/>
</dbReference>
<comment type="caution">
    <text evidence="1">The sequence shown here is derived from an EMBL/GenBank/DDBJ whole genome shotgun (WGS) entry which is preliminary data.</text>
</comment>
<accession>A0A7W9PKG0</accession>
<evidence type="ECO:0000313" key="1">
    <source>
        <dbReference type="EMBL" id="MBB5917530.1"/>
    </source>
</evidence>
<protein>
    <submittedName>
        <fullName evidence="1">Uncharacterized protein</fullName>
    </submittedName>
</protein>
<gene>
    <name evidence="1" type="ORF">BJY24_006442</name>
</gene>
<organism evidence="1 2">
    <name type="scientific">Nocardia transvalensis</name>
    <dbReference type="NCBI Taxonomy" id="37333"/>
    <lineage>
        <taxon>Bacteria</taxon>
        <taxon>Bacillati</taxon>
        <taxon>Actinomycetota</taxon>
        <taxon>Actinomycetes</taxon>
        <taxon>Mycobacteriales</taxon>
        <taxon>Nocardiaceae</taxon>
        <taxon>Nocardia</taxon>
    </lineage>
</organism>
<dbReference type="EMBL" id="JACHIT010000002">
    <property type="protein sequence ID" value="MBB5917530.1"/>
    <property type="molecule type" value="Genomic_DNA"/>
</dbReference>
<dbReference type="AlphaFoldDB" id="A0A7W9PKG0"/>
<evidence type="ECO:0000313" key="2">
    <source>
        <dbReference type="Proteomes" id="UP000540412"/>
    </source>
</evidence>
<keyword evidence="2" id="KW-1185">Reference proteome</keyword>
<sequence>MSVEPYDADPVHDATVRAGFESALSVVQAAEAAGVSTLDWFEHATEHCRHNGVSRDAVHIAVENGIVEGLNDTDVRGSAPEVSGAALATLHELLTTTVDRIYRG</sequence>